<evidence type="ECO:0000313" key="6">
    <source>
        <dbReference type="EMBL" id="KAB2340989.1"/>
    </source>
</evidence>
<reference evidence="6 7" key="1">
    <citation type="submission" date="2019-09" db="EMBL/GenBank/DDBJ databases">
        <title>Actinomadura physcomitrii sp. nov., a novel actinomycete isolated from moss [Physcomitrium sphaericum (Ludw) Fuernr].</title>
        <authorList>
            <person name="Zhuang X."/>
            <person name="Liu C."/>
        </authorList>
    </citation>
    <scope>NUCLEOTIDE SEQUENCE [LARGE SCALE GENOMIC DNA]</scope>
    <source>
        <strain evidence="6 7">HMC1</strain>
    </source>
</reference>
<dbReference type="Gene3D" id="1.10.357.10">
    <property type="entry name" value="Tetracycline Repressor, domain 2"/>
    <property type="match status" value="1"/>
</dbReference>
<dbReference type="Pfam" id="PF00440">
    <property type="entry name" value="TetR_N"/>
    <property type="match status" value="1"/>
</dbReference>
<keyword evidence="3" id="KW-0804">Transcription</keyword>
<feature type="DNA-binding region" description="H-T-H motif" evidence="4">
    <location>
        <begin position="32"/>
        <end position="51"/>
    </location>
</feature>
<name>A0A6H9YKY8_9ACTN</name>
<proteinExistence type="predicted"/>
<evidence type="ECO:0000256" key="2">
    <source>
        <dbReference type="ARBA" id="ARBA00023125"/>
    </source>
</evidence>
<dbReference type="AlphaFoldDB" id="A0A6H9YKY8"/>
<protein>
    <submittedName>
        <fullName evidence="6">TetR/AcrR family transcriptional regulator</fullName>
    </submittedName>
</protein>
<evidence type="ECO:0000259" key="5">
    <source>
        <dbReference type="PROSITE" id="PS50977"/>
    </source>
</evidence>
<keyword evidence="2 4" id="KW-0238">DNA-binding</keyword>
<dbReference type="GO" id="GO:0000976">
    <property type="term" value="F:transcription cis-regulatory region binding"/>
    <property type="evidence" value="ECO:0007669"/>
    <property type="project" value="TreeGrafter"/>
</dbReference>
<dbReference type="RefSeq" id="WP_151568852.1">
    <property type="nucleotide sequence ID" value="NZ_WBMT01000027.1"/>
</dbReference>
<dbReference type="InterPro" id="IPR050109">
    <property type="entry name" value="HTH-type_TetR-like_transc_reg"/>
</dbReference>
<dbReference type="Proteomes" id="UP000468735">
    <property type="component" value="Unassembled WGS sequence"/>
</dbReference>
<organism evidence="6 7">
    <name type="scientific">Actinomadura rudentiformis</name>
    <dbReference type="NCBI Taxonomy" id="359158"/>
    <lineage>
        <taxon>Bacteria</taxon>
        <taxon>Bacillati</taxon>
        <taxon>Actinomycetota</taxon>
        <taxon>Actinomycetes</taxon>
        <taxon>Streptosporangiales</taxon>
        <taxon>Thermomonosporaceae</taxon>
        <taxon>Actinomadura</taxon>
    </lineage>
</organism>
<evidence type="ECO:0000256" key="4">
    <source>
        <dbReference type="PROSITE-ProRule" id="PRU00335"/>
    </source>
</evidence>
<evidence type="ECO:0000256" key="1">
    <source>
        <dbReference type="ARBA" id="ARBA00023015"/>
    </source>
</evidence>
<dbReference type="OrthoDB" id="5242433at2"/>
<dbReference type="SUPFAM" id="SSF46689">
    <property type="entry name" value="Homeodomain-like"/>
    <property type="match status" value="1"/>
</dbReference>
<dbReference type="PRINTS" id="PR00455">
    <property type="entry name" value="HTHTETR"/>
</dbReference>
<dbReference type="GO" id="GO:0003700">
    <property type="term" value="F:DNA-binding transcription factor activity"/>
    <property type="evidence" value="ECO:0007669"/>
    <property type="project" value="TreeGrafter"/>
</dbReference>
<dbReference type="PANTHER" id="PTHR30055">
    <property type="entry name" value="HTH-TYPE TRANSCRIPTIONAL REGULATOR RUTR"/>
    <property type="match status" value="1"/>
</dbReference>
<dbReference type="PANTHER" id="PTHR30055:SF151">
    <property type="entry name" value="TRANSCRIPTIONAL REGULATORY PROTEIN"/>
    <property type="match status" value="1"/>
</dbReference>
<comment type="caution">
    <text evidence="6">The sequence shown here is derived from an EMBL/GenBank/DDBJ whole genome shotgun (WGS) entry which is preliminary data.</text>
</comment>
<sequence>MPPEEQEQKQVRHRLLDAAESLLRDRGYESLSIRAVNRAAGMNPAAVHYHFGSKQALVTALLERRLRPVWDGRLADLDKLAGAGTPPAISDLAAFLVEPMARLAADEDERWALALLARLVLTDAALPWRSPWSAPGPWITMIRRARPGLPAEVAAERWRLARDLVLLTYGAPLAEPGERTAPPSPEVVTAFVAAGLAAPHHRAEGNGA</sequence>
<dbReference type="InterPro" id="IPR001647">
    <property type="entry name" value="HTH_TetR"/>
</dbReference>
<keyword evidence="7" id="KW-1185">Reference proteome</keyword>
<feature type="domain" description="HTH tetR-type" evidence="5">
    <location>
        <begin position="9"/>
        <end position="69"/>
    </location>
</feature>
<dbReference type="EMBL" id="WBMT01000027">
    <property type="protein sequence ID" value="KAB2340989.1"/>
    <property type="molecule type" value="Genomic_DNA"/>
</dbReference>
<dbReference type="PROSITE" id="PS50977">
    <property type="entry name" value="HTH_TETR_2"/>
    <property type="match status" value="1"/>
</dbReference>
<evidence type="ECO:0000313" key="7">
    <source>
        <dbReference type="Proteomes" id="UP000468735"/>
    </source>
</evidence>
<accession>A0A6H9YKY8</accession>
<evidence type="ECO:0000256" key="3">
    <source>
        <dbReference type="ARBA" id="ARBA00023163"/>
    </source>
</evidence>
<gene>
    <name evidence="6" type="ORF">F8566_42560</name>
</gene>
<keyword evidence="1" id="KW-0805">Transcription regulation</keyword>
<dbReference type="InterPro" id="IPR009057">
    <property type="entry name" value="Homeodomain-like_sf"/>
</dbReference>